<feature type="non-terminal residue" evidence="2">
    <location>
        <position position="180"/>
    </location>
</feature>
<gene>
    <name evidence="2" type="ORF">EZS27_043647</name>
</gene>
<dbReference type="InterPro" id="IPR014756">
    <property type="entry name" value="Ig_E-set"/>
</dbReference>
<sequence>VENNTISMERKKLKVLVNDPWLDSYENAINGRYDHAMYKKSELTNSGKQTLSDFASGYRYFGLHRTGDEWLFREWAPHATRIYLIGTFSDWKEDEKYALTHLDNGNWEIKLPVNALHHQDLYKLKIYWAGGEGERIPAWVTRVVQDDATKIFSAQVWSPENPFEFKVNSFKPATDPLLIY</sequence>
<dbReference type="GO" id="GO:0003844">
    <property type="term" value="F:1,4-alpha-glucan branching enzyme activity"/>
    <property type="evidence" value="ECO:0007669"/>
    <property type="project" value="TreeGrafter"/>
</dbReference>
<organism evidence="2">
    <name type="scientific">termite gut metagenome</name>
    <dbReference type="NCBI Taxonomy" id="433724"/>
    <lineage>
        <taxon>unclassified sequences</taxon>
        <taxon>metagenomes</taxon>
        <taxon>organismal metagenomes</taxon>
    </lineage>
</organism>
<dbReference type="EMBL" id="SNRY01011295">
    <property type="protein sequence ID" value="KAA6304705.1"/>
    <property type="molecule type" value="Genomic_DNA"/>
</dbReference>
<dbReference type="Pfam" id="PF02922">
    <property type="entry name" value="CBM_48"/>
    <property type="match status" value="1"/>
</dbReference>
<evidence type="ECO:0000313" key="2">
    <source>
        <dbReference type="EMBL" id="KAA6304705.1"/>
    </source>
</evidence>
<dbReference type="AlphaFoldDB" id="A0A5J4P5Q9"/>
<dbReference type="GO" id="GO:0004553">
    <property type="term" value="F:hydrolase activity, hydrolyzing O-glycosyl compounds"/>
    <property type="evidence" value="ECO:0007669"/>
    <property type="project" value="InterPro"/>
</dbReference>
<dbReference type="SUPFAM" id="SSF81296">
    <property type="entry name" value="E set domains"/>
    <property type="match status" value="1"/>
</dbReference>
<comment type="caution">
    <text evidence="2">The sequence shown here is derived from an EMBL/GenBank/DDBJ whole genome shotgun (WGS) entry which is preliminary data.</text>
</comment>
<dbReference type="InterPro" id="IPR013783">
    <property type="entry name" value="Ig-like_fold"/>
</dbReference>
<dbReference type="GO" id="GO:0005975">
    <property type="term" value="P:carbohydrate metabolic process"/>
    <property type="evidence" value="ECO:0007669"/>
    <property type="project" value="InterPro"/>
</dbReference>
<proteinExistence type="predicted"/>
<accession>A0A5J4P5Q9</accession>
<feature type="non-terminal residue" evidence="2">
    <location>
        <position position="1"/>
    </location>
</feature>
<dbReference type="PANTHER" id="PTHR43651:SF3">
    <property type="entry name" value="1,4-ALPHA-GLUCAN-BRANCHING ENZYME"/>
    <property type="match status" value="1"/>
</dbReference>
<dbReference type="PANTHER" id="PTHR43651">
    <property type="entry name" value="1,4-ALPHA-GLUCAN-BRANCHING ENZYME"/>
    <property type="match status" value="1"/>
</dbReference>
<protein>
    <recommendedName>
        <fullName evidence="1">Glycoside hydrolase family 13 N-terminal domain-containing protein</fullName>
    </recommendedName>
</protein>
<reference evidence="2" key="1">
    <citation type="submission" date="2019-03" db="EMBL/GenBank/DDBJ databases">
        <title>Single cell metagenomics reveals metabolic interactions within the superorganism composed of flagellate Streblomastix strix and complex community of Bacteroidetes bacteria on its surface.</title>
        <authorList>
            <person name="Treitli S.C."/>
            <person name="Kolisko M."/>
            <person name="Husnik F."/>
            <person name="Keeling P."/>
            <person name="Hampl V."/>
        </authorList>
    </citation>
    <scope>NUCLEOTIDE SEQUENCE</scope>
    <source>
        <strain evidence="2">STM</strain>
    </source>
</reference>
<evidence type="ECO:0000259" key="1">
    <source>
        <dbReference type="Pfam" id="PF02922"/>
    </source>
</evidence>
<feature type="domain" description="Glycoside hydrolase family 13 N-terminal" evidence="1">
    <location>
        <begin position="61"/>
        <end position="134"/>
    </location>
</feature>
<dbReference type="CDD" id="cd02854">
    <property type="entry name" value="E_set_GBE_euk_N"/>
    <property type="match status" value="1"/>
</dbReference>
<name>A0A5J4P5Q9_9ZZZZ</name>
<dbReference type="GO" id="GO:0005737">
    <property type="term" value="C:cytoplasm"/>
    <property type="evidence" value="ECO:0007669"/>
    <property type="project" value="TreeGrafter"/>
</dbReference>
<dbReference type="InterPro" id="IPR004193">
    <property type="entry name" value="Glyco_hydro_13_N"/>
</dbReference>
<dbReference type="Gene3D" id="2.60.40.10">
    <property type="entry name" value="Immunoglobulins"/>
    <property type="match status" value="1"/>
</dbReference>